<keyword evidence="3" id="KW-1185">Reference proteome</keyword>
<keyword evidence="1" id="KW-0812">Transmembrane</keyword>
<protein>
    <submittedName>
        <fullName evidence="2">Uncharacterized protein</fullName>
    </submittedName>
</protein>
<keyword evidence="1" id="KW-0472">Membrane</keyword>
<reference evidence="3" key="1">
    <citation type="journal article" date="2019" name="Int. J. Syst. Evol. Microbiol.">
        <title>The Global Catalogue of Microorganisms (GCM) 10K type strain sequencing project: providing services to taxonomists for standard genome sequencing and annotation.</title>
        <authorList>
            <consortium name="The Broad Institute Genomics Platform"/>
            <consortium name="The Broad Institute Genome Sequencing Center for Infectious Disease"/>
            <person name="Wu L."/>
            <person name="Ma J."/>
        </authorList>
    </citation>
    <scope>NUCLEOTIDE SEQUENCE [LARGE SCALE GENOMIC DNA]</scope>
    <source>
        <strain evidence="3">JCM 30331</strain>
    </source>
</reference>
<evidence type="ECO:0000256" key="1">
    <source>
        <dbReference type="SAM" id="Phobius"/>
    </source>
</evidence>
<sequence length="113" mass="13328">MPVKTLPRLADVWQPLLVLLLVFALPAYRLYTWGQNWYQSNYGFVQYHDGWTTPQLDCLLYEGVDFRLNGVVFESHPGVKEDTEPDTRGFDWVYVRNPEKERAAVCFKDNQRK</sequence>
<feature type="transmembrane region" description="Helical" evidence="1">
    <location>
        <begin position="12"/>
        <end position="31"/>
    </location>
</feature>
<evidence type="ECO:0000313" key="3">
    <source>
        <dbReference type="Proteomes" id="UP000647587"/>
    </source>
</evidence>
<dbReference type="EMBL" id="BMPP01000001">
    <property type="protein sequence ID" value="GGK11544.1"/>
    <property type="molecule type" value="Genomic_DNA"/>
</dbReference>
<proteinExistence type="predicted"/>
<name>A0ABQ2EGH3_9DEIO</name>
<gene>
    <name evidence="2" type="ORF">GCM10008955_00980</name>
</gene>
<dbReference type="Proteomes" id="UP000647587">
    <property type="component" value="Unassembled WGS sequence"/>
</dbReference>
<evidence type="ECO:0000313" key="2">
    <source>
        <dbReference type="EMBL" id="GGK11544.1"/>
    </source>
</evidence>
<accession>A0ABQ2EGH3</accession>
<dbReference type="RefSeq" id="WP_189003520.1">
    <property type="nucleotide sequence ID" value="NZ_BMPP01000001.1"/>
</dbReference>
<organism evidence="2 3">
    <name type="scientific">Deinococcus malanensis</name>
    <dbReference type="NCBI Taxonomy" id="1706855"/>
    <lineage>
        <taxon>Bacteria</taxon>
        <taxon>Thermotogati</taxon>
        <taxon>Deinococcota</taxon>
        <taxon>Deinococci</taxon>
        <taxon>Deinococcales</taxon>
        <taxon>Deinococcaceae</taxon>
        <taxon>Deinococcus</taxon>
    </lineage>
</organism>
<keyword evidence="1" id="KW-1133">Transmembrane helix</keyword>
<comment type="caution">
    <text evidence="2">The sequence shown here is derived from an EMBL/GenBank/DDBJ whole genome shotgun (WGS) entry which is preliminary data.</text>
</comment>